<dbReference type="Proteomes" id="UP001303115">
    <property type="component" value="Unassembled WGS sequence"/>
</dbReference>
<evidence type="ECO:0000256" key="6">
    <source>
        <dbReference type="SAM" id="MobiDB-lite"/>
    </source>
</evidence>
<gene>
    <name evidence="8" type="ORF">C8A01DRAFT_19740</name>
</gene>
<dbReference type="PANTHER" id="PTHR31845">
    <property type="entry name" value="FINGER DOMAIN PROTEIN, PUTATIVE-RELATED"/>
    <property type="match status" value="1"/>
</dbReference>
<dbReference type="GO" id="GO:0005634">
    <property type="term" value="C:nucleus"/>
    <property type="evidence" value="ECO:0007669"/>
    <property type="project" value="UniProtKB-SubCell"/>
</dbReference>
<comment type="subcellular location">
    <subcellularLocation>
        <location evidence="1">Nucleus</location>
    </subcellularLocation>
</comment>
<dbReference type="InterPro" id="IPR051089">
    <property type="entry name" value="prtT"/>
</dbReference>
<evidence type="ECO:0000256" key="1">
    <source>
        <dbReference type="ARBA" id="ARBA00004123"/>
    </source>
</evidence>
<organism evidence="8 9">
    <name type="scientific">Parachaetomium inaequale</name>
    <dbReference type="NCBI Taxonomy" id="2588326"/>
    <lineage>
        <taxon>Eukaryota</taxon>
        <taxon>Fungi</taxon>
        <taxon>Dikarya</taxon>
        <taxon>Ascomycota</taxon>
        <taxon>Pezizomycotina</taxon>
        <taxon>Sordariomycetes</taxon>
        <taxon>Sordariomycetidae</taxon>
        <taxon>Sordariales</taxon>
        <taxon>Chaetomiaceae</taxon>
        <taxon>Parachaetomium</taxon>
    </lineage>
</organism>
<evidence type="ECO:0000313" key="8">
    <source>
        <dbReference type="EMBL" id="KAK4033296.1"/>
    </source>
</evidence>
<dbReference type="Gene3D" id="4.10.240.10">
    <property type="entry name" value="Zn(2)-C6 fungal-type DNA-binding domain"/>
    <property type="match status" value="1"/>
</dbReference>
<evidence type="ECO:0000256" key="2">
    <source>
        <dbReference type="ARBA" id="ARBA00023015"/>
    </source>
</evidence>
<protein>
    <recommendedName>
        <fullName evidence="7">Zn(2)-C6 fungal-type domain-containing protein</fullName>
    </recommendedName>
</protein>
<dbReference type="InterPro" id="IPR001138">
    <property type="entry name" value="Zn2Cys6_DnaBD"/>
</dbReference>
<dbReference type="InterPro" id="IPR036864">
    <property type="entry name" value="Zn2-C6_fun-type_DNA-bd_sf"/>
</dbReference>
<keyword evidence="9" id="KW-1185">Reference proteome</keyword>
<keyword evidence="2" id="KW-0805">Transcription regulation</keyword>
<reference evidence="9" key="1">
    <citation type="journal article" date="2023" name="Mol. Phylogenet. Evol.">
        <title>Genome-scale phylogeny and comparative genomics of the fungal order Sordariales.</title>
        <authorList>
            <person name="Hensen N."/>
            <person name="Bonometti L."/>
            <person name="Westerberg I."/>
            <person name="Brannstrom I.O."/>
            <person name="Guillou S."/>
            <person name="Cros-Aarteil S."/>
            <person name="Calhoun S."/>
            <person name="Haridas S."/>
            <person name="Kuo A."/>
            <person name="Mondo S."/>
            <person name="Pangilinan J."/>
            <person name="Riley R."/>
            <person name="LaButti K."/>
            <person name="Andreopoulos B."/>
            <person name="Lipzen A."/>
            <person name="Chen C."/>
            <person name="Yan M."/>
            <person name="Daum C."/>
            <person name="Ng V."/>
            <person name="Clum A."/>
            <person name="Steindorff A."/>
            <person name="Ohm R.A."/>
            <person name="Martin F."/>
            <person name="Silar P."/>
            <person name="Natvig D.O."/>
            <person name="Lalanne C."/>
            <person name="Gautier V."/>
            <person name="Ament-Velasquez S.L."/>
            <person name="Kruys A."/>
            <person name="Hutchinson M.I."/>
            <person name="Powell A.J."/>
            <person name="Barry K."/>
            <person name="Miller A.N."/>
            <person name="Grigoriev I.V."/>
            <person name="Debuchy R."/>
            <person name="Gladieux P."/>
            <person name="Hiltunen Thoren M."/>
            <person name="Johannesson H."/>
        </authorList>
    </citation>
    <scope>NUCLEOTIDE SEQUENCE [LARGE SCALE GENOMIC DNA]</scope>
    <source>
        <strain evidence="9">CBS 284.82</strain>
    </source>
</reference>
<feature type="compositionally biased region" description="Polar residues" evidence="6">
    <location>
        <begin position="103"/>
        <end position="123"/>
    </location>
</feature>
<dbReference type="GO" id="GO:0000981">
    <property type="term" value="F:DNA-binding transcription factor activity, RNA polymerase II-specific"/>
    <property type="evidence" value="ECO:0007669"/>
    <property type="project" value="InterPro"/>
</dbReference>
<evidence type="ECO:0000256" key="4">
    <source>
        <dbReference type="ARBA" id="ARBA00023163"/>
    </source>
</evidence>
<dbReference type="CDD" id="cd12148">
    <property type="entry name" value="fungal_TF_MHR"/>
    <property type="match status" value="1"/>
</dbReference>
<dbReference type="GO" id="GO:0008270">
    <property type="term" value="F:zinc ion binding"/>
    <property type="evidence" value="ECO:0007669"/>
    <property type="project" value="InterPro"/>
</dbReference>
<comment type="caution">
    <text evidence="8">The sequence shown here is derived from an EMBL/GenBank/DDBJ whole genome shotgun (WGS) entry which is preliminary data.</text>
</comment>
<name>A0AAN6SLZ2_9PEZI</name>
<feature type="domain" description="Zn(2)-C6 fungal-type" evidence="7">
    <location>
        <begin position="19"/>
        <end position="49"/>
    </location>
</feature>
<dbReference type="PROSITE" id="PS00463">
    <property type="entry name" value="ZN2_CY6_FUNGAL_1"/>
    <property type="match status" value="1"/>
</dbReference>
<dbReference type="PANTHER" id="PTHR31845:SF32">
    <property type="entry name" value="MISCELLANEOUS ZN(II)2CYS6 TRANSCRIPTION FACTOR (EUROFUNG)-RELATED"/>
    <property type="match status" value="1"/>
</dbReference>
<accession>A0AAN6SLZ2</accession>
<proteinExistence type="predicted"/>
<keyword evidence="3" id="KW-0238">DNA-binding</keyword>
<evidence type="ECO:0000313" key="9">
    <source>
        <dbReference type="Proteomes" id="UP001303115"/>
    </source>
</evidence>
<evidence type="ECO:0000256" key="5">
    <source>
        <dbReference type="ARBA" id="ARBA00023242"/>
    </source>
</evidence>
<evidence type="ECO:0000256" key="3">
    <source>
        <dbReference type="ARBA" id="ARBA00023125"/>
    </source>
</evidence>
<sequence length="602" mass="66654">MESEASGAPNGTPAPYGRACTNCARAKCRCIYRLGGTECDRCHRLRKECVPSVTVRKRNGKRAHVSRAAQLEAKLEDLVTLLRHQAAPIDKAPSPGDAAGNVPGSTPALSTHSTSQSEENSPRSAAAAVLPPQQPDCGPGKVRPVLAAHGSLLARVFEPQGTTPLAAPIEPPSMPSSIYQPSPLEAAEDLMTFRTYMLIFLPFVHLPPTMTSERLKEVYPFLWFNIMTVTCKHVDRRLAMSEAVRKFLAQKMRDKPILSLLASLAKSLVFDLGLNKVPSEPHIAACLKTPYLPHPKEKTLEERRAVLACFLLTSQISYSIKRLDPLTWTSHLDECLQALSQQREWDGDDLLVAQVKVQLIVDQLTRATSQSPDGIPPSYVLTSLRTQLQSTKAQLPLHLQHNDTILSHICYTELAIHEAAMAKPKSAFNGAMSDMQRHEAMEACLGAVRGWFDLHFSIPSYIYIGMTFSYWWHMAHCLLTLSRLSILEDPAWNRRAVRNRIDLLAILDQLGAGFEEVAAQRRIDTGPTVEEDSFSKFRRLVRTMKTTWAPELAAAEGNPGPSAVTMAEAFIDNSAEGLSVPFFQPDDSETWIAGLFDMNWDV</sequence>
<keyword evidence="4" id="KW-0804">Transcription</keyword>
<feature type="region of interest" description="Disordered" evidence="6">
    <location>
        <begin position="88"/>
        <end position="135"/>
    </location>
</feature>
<keyword evidence="5" id="KW-0539">Nucleus</keyword>
<dbReference type="AlphaFoldDB" id="A0AAN6SLZ2"/>
<dbReference type="EMBL" id="MU854539">
    <property type="protein sequence ID" value="KAK4033296.1"/>
    <property type="molecule type" value="Genomic_DNA"/>
</dbReference>
<dbReference type="GO" id="GO:0000976">
    <property type="term" value="F:transcription cis-regulatory region binding"/>
    <property type="evidence" value="ECO:0007669"/>
    <property type="project" value="TreeGrafter"/>
</dbReference>
<evidence type="ECO:0000259" key="7">
    <source>
        <dbReference type="PROSITE" id="PS00463"/>
    </source>
</evidence>